<accession>A0A2C9L773</accession>
<evidence type="ECO:0000256" key="1">
    <source>
        <dbReference type="SAM" id="MobiDB-lite"/>
    </source>
</evidence>
<organism evidence="2 3">
    <name type="scientific">Biomphalaria glabrata</name>
    <name type="common">Bloodfluke planorb</name>
    <name type="synonym">Freshwater snail</name>
    <dbReference type="NCBI Taxonomy" id="6526"/>
    <lineage>
        <taxon>Eukaryota</taxon>
        <taxon>Metazoa</taxon>
        <taxon>Spiralia</taxon>
        <taxon>Lophotrochozoa</taxon>
        <taxon>Mollusca</taxon>
        <taxon>Gastropoda</taxon>
        <taxon>Heterobranchia</taxon>
        <taxon>Euthyneura</taxon>
        <taxon>Panpulmonata</taxon>
        <taxon>Hygrophila</taxon>
        <taxon>Lymnaeoidea</taxon>
        <taxon>Planorbidae</taxon>
        <taxon>Biomphalaria</taxon>
    </lineage>
</organism>
<evidence type="ECO:0000313" key="3">
    <source>
        <dbReference type="Proteomes" id="UP000076420"/>
    </source>
</evidence>
<protein>
    <submittedName>
        <fullName evidence="2">Uncharacterized protein</fullName>
    </submittedName>
</protein>
<feature type="region of interest" description="Disordered" evidence="1">
    <location>
        <begin position="99"/>
        <end position="154"/>
    </location>
</feature>
<dbReference type="EnsemblMetazoa" id="BGLB027795-RB">
    <property type="protein sequence ID" value="BGLB027795-PB"/>
    <property type="gene ID" value="BGLB027795"/>
</dbReference>
<dbReference type="AlphaFoldDB" id="A0A2C9L773"/>
<dbReference type="VEuPathDB" id="VectorBase:BGLAX_027787"/>
<gene>
    <name evidence="2" type="primary">106059844</name>
</gene>
<evidence type="ECO:0000313" key="2">
    <source>
        <dbReference type="EnsemblMetazoa" id="BGLB027795-PA"/>
    </source>
</evidence>
<name>A0A2C9L773_BIOGL</name>
<reference evidence="2" key="1">
    <citation type="submission" date="2020-05" db="UniProtKB">
        <authorList>
            <consortium name="EnsemblMetazoa"/>
        </authorList>
    </citation>
    <scope>IDENTIFICATION</scope>
    <source>
        <strain evidence="2">BB02</strain>
    </source>
</reference>
<proteinExistence type="predicted"/>
<dbReference type="EnsemblMetazoa" id="BGLB027795-RA">
    <property type="protein sequence ID" value="BGLB027795-PA"/>
    <property type="gene ID" value="BGLB027795"/>
</dbReference>
<dbReference type="Proteomes" id="UP000076420">
    <property type="component" value="Unassembled WGS sequence"/>
</dbReference>
<feature type="region of interest" description="Disordered" evidence="1">
    <location>
        <begin position="1"/>
        <end position="44"/>
    </location>
</feature>
<sequence length="180" mass="19470">MNGLLQMGSGPAQMPPGFSHPHHGHYNSNAHHHHHHHTHPHLGQLYQQQRPSFAIQEILGLGCRQPTSPSPVGDGGLMDPSAGISAVQNSLGGMYFPGQHMPQGLQNEPQNQGYHQSGPQHGGSHPHAAATGPLYPWRFDLTSTTTPQTLPGPRFPGVGRHAEELNFGYKHNIADEGRSL</sequence>
<dbReference type="KEGG" id="bgt:106059844"/>
<feature type="compositionally biased region" description="Basic residues" evidence="1">
    <location>
        <begin position="20"/>
        <end position="40"/>
    </location>
</feature>
<dbReference type="VEuPathDB" id="VectorBase:BGLB027795"/>
<feature type="compositionally biased region" description="Polar residues" evidence="1">
    <location>
        <begin position="104"/>
        <end position="119"/>
    </location>
</feature>
<dbReference type="EnsemblMetazoa" id="BGLB027795-RC">
    <property type="protein sequence ID" value="BGLB027795-PC"/>
    <property type="gene ID" value="BGLB027795"/>
</dbReference>